<dbReference type="AlphaFoldDB" id="X1RBE2"/>
<feature type="non-terminal residue" evidence="1">
    <location>
        <position position="39"/>
    </location>
</feature>
<dbReference type="EMBL" id="BARW01006589">
    <property type="protein sequence ID" value="GAI78052.1"/>
    <property type="molecule type" value="Genomic_DNA"/>
</dbReference>
<name>X1RBE2_9ZZZZ</name>
<proteinExistence type="predicted"/>
<comment type="caution">
    <text evidence="1">The sequence shown here is derived from an EMBL/GenBank/DDBJ whole genome shotgun (WGS) entry which is preliminary data.</text>
</comment>
<gene>
    <name evidence="1" type="ORF">S12H4_13848</name>
</gene>
<protein>
    <submittedName>
        <fullName evidence="1">Uncharacterized protein</fullName>
    </submittedName>
</protein>
<dbReference type="PROSITE" id="PS51257">
    <property type="entry name" value="PROKAR_LIPOPROTEIN"/>
    <property type="match status" value="1"/>
</dbReference>
<reference evidence="1" key="1">
    <citation type="journal article" date="2014" name="Front. Microbiol.">
        <title>High frequency of phylogenetically diverse reductive dehalogenase-homologous genes in deep subseafloor sedimentary metagenomes.</title>
        <authorList>
            <person name="Kawai M."/>
            <person name="Futagami T."/>
            <person name="Toyoda A."/>
            <person name="Takaki Y."/>
            <person name="Nishi S."/>
            <person name="Hori S."/>
            <person name="Arai W."/>
            <person name="Tsubouchi T."/>
            <person name="Morono Y."/>
            <person name="Uchiyama I."/>
            <person name="Ito T."/>
            <person name="Fujiyama A."/>
            <person name="Inagaki F."/>
            <person name="Takami H."/>
        </authorList>
    </citation>
    <scope>NUCLEOTIDE SEQUENCE</scope>
    <source>
        <strain evidence="1">Expedition CK06-06</strain>
    </source>
</reference>
<evidence type="ECO:0000313" key="1">
    <source>
        <dbReference type="EMBL" id="GAI78052.1"/>
    </source>
</evidence>
<accession>X1RBE2</accession>
<sequence>MKFKNLHLKTFALALFVVFTFSCTRPAGKIYPGEHWLRY</sequence>
<organism evidence="1">
    <name type="scientific">marine sediment metagenome</name>
    <dbReference type="NCBI Taxonomy" id="412755"/>
    <lineage>
        <taxon>unclassified sequences</taxon>
        <taxon>metagenomes</taxon>
        <taxon>ecological metagenomes</taxon>
    </lineage>
</organism>